<gene>
    <name evidence="2" type="ORF">RhiirA1_444965</name>
</gene>
<dbReference type="AlphaFoldDB" id="A0A2N0RAL6"/>
<proteinExistence type="predicted"/>
<comment type="caution">
    <text evidence="2">The sequence shown here is derived from an EMBL/GenBank/DDBJ whole genome shotgun (WGS) entry which is preliminary data.</text>
</comment>
<evidence type="ECO:0000313" key="2">
    <source>
        <dbReference type="EMBL" id="PKC60353.1"/>
    </source>
</evidence>
<feature type="compositionally biased region" description="Acidic residues" evidence="1">
    <location>
        <begin position="134"/>
        <end position="148"/>
    </location>
</feature>
<name>A0A2N0RAL6_9GLOM</name>
<feature type="compositionally biased region" description="Acidic residues" evidence="1">
    <location>
        <begin position="244"/>
        <end position="254"/>
    </location>
</feature>
<feature type="region of interest" description="Disordered" evidence="1">
    <location>
        <begin position="1"/>
        <end position="96"/>
    </location>
</feature>
<feature type="region of interest" description="Disordered" evidence="1">
    <location>
        <begin position="134"/>
        <end position="166"/>
    </location>
</feature>
<sequence length="376" mass="43337">MERGRPDSRRTQSPSNSRSRSRSNSRSRNRASTDRLNTPNRSNSETMSGQNKRKGRSSQGEAVQNITSSKNKNASKNIRPSSNNMKTPSSQTEVEELKRKILELEYKNNELTKQNNILQFQVDNYKSLESSELLNDDNDSQAEEVVSDDDTRPAKRSRKKPEDKEKSLIKTLLKTFPGLEIRGEAVFTSKTNNDICKQLIPELQKELKAHGCNLSPEQVKDILKSIHKSKRTNYLKLNPNSTSLDEEVDNEQAESDGTTQSAKRQTKSKVKKLGNLTEDDDVSKNKEGIKIEEEAKSLLKRLLEKFYTQDEYKFRYNDTFKSQANIDICRMLIPKLQEDVKPMYNPSYDQVENWLKSYFKSKKQSHNRLTNKMVID</sequence>
<evidence type="ECO:0000256" key="1">
    <source>
        <dbReference type="SAM" id="MobiDB-lite"/>
    </source>
</evidence>
<reference evidence="2 3" key="1">
    <citation type="submission" date="2017-10" db="EMBL/GenBank/DDBJ databases">
        <title>Extensive intraspecific genome diversity in a model arbuscular mycorrhizal fungus.</title>
        <authorList>
            <person name="Chen E.C.H."/>
            <person name="Morin E."/>
            <person name="Baudet D."/>
            <person name="Noel J."/>
            <person name="Ndikumana S."/>
            <person name="Charron P."/>
            <person name="St-Onge C."/>
            <person name="Giorgi J."/>
            <person name="Grigoriev I.V."/>
            <person name="Roux C."/>
            <person name="Martin F.M."/>
            <person name="Corradi N."/>
        </authorList>
    </citation>
    <scope>NUCLEOTIDE SEQUENCE [LARGE SCALE GENOMIC DNA]</scope>
    <source>
        <strain evidence="2 3">A1</strain>
    </source>
</reference>
<evidence type="ECO:0000313" key="3">
    <source>
        <dbReference type="Proteomes" id="UP000232688"/>
    </source>
</evidence>
<dbReference type="Proteomes" id="UP000232688">
    <property type="component" value="Unassembled WGS sequence"/>
</dbReference>
<accession>A0A2N0RAL6</accession>
<feature type="compositionally biased region" description="Polar residues" evidence="1">
    <location>
        <begin position="57"/>
        <end position="92"/>
    </location>
</feature>
<feature type="compositionally biased region" description="Basic residues" evidence="1">
    <location>
        <begin position="19"/>
        <end position="29"/>
    </location>
</feature>
<dbReference type="VEuPathDB" id="FungiDB:RhiirA1_444965"/>
<dbReference type="VEuPathDB" id="FungiDB:RhiirFUN_016178"/>
<dbReference type="VEuPathDB" id="FungiDB:FUN_010912"/>
<dbReference type="SUPFAM" id="SSF58026">
    <property type="entry name" value="Delta-sleep-inducing peptide immunoreactive peptide"/>
    <property type="match status" value="1"/>
</dbReference>
<feature type="region of interest" description="Disordered" evidence="1">
    <location>
        <begin position="234"/>
        <end position="271"/>
    </location>
</feature>
<dbReference type="EMBL" id="LLXH01001159">
    <property type="protein sequence ID" value="PKC60353.1"/>
    <property type="molecule type" value="Genomic_DNA"/>
</dbReference>
<organism evidence="2 3">
    <name type="scientific">Rhizophagus irregularis</name>
    <dbReference type="NCBI Taxonomy" id="588596"/>
    <lineage>
        <taxon>Eukaryota</taxon>
        <taxon>Fungi</taxon>
        <taxon>Fungi incertae sedis</taxon>
        <taxon>Mucoromycota</taxon>
        <taxon>Glomeromycotina</taxon>
        <taxon>Glomeromycetes</taxon>
        <taxon>Glomerales</taxon>
        <taxon>Glomeraceae</taxon>
        <taxon>Rhizophagus</taxon>
    </lineage>
</organism>
<reference evidence="2 3" key="2">
    <citation type="submission" date="2017-10" db="EMBL/GenBank/DDBJ databases">
        <title>Genome analyses suggest a sexual origin of heterokaryosis in a supposedly ancient asexual fungus.</title>
        <authorList>
            <person name="Corradi N."/>
            <person name="Sedzielewska K."/>
            <person name="Noel J."/>
            <person name="Charron P."/>
            <person name="Farinelli L."/>
            <person name="Marton T."/>
            <person name="Kruger M."/>
            <person name="Pelin A."/>
            <person name="Brachmann A."/>
            <person name="Corradi N."/>
        </authorList>
    </citation>
    <scope>NUCLEOTIDE SEQUENCE [LARGE SCALE GENOMIC DNA]</scope>
    <source>
        <strain evidence="2 3">A1</strain>
    </source>
</reference>
<protein>
    <submittedName>
        <fullName evidence="2">Uncharacterized protein</fullName>
    </submittedName>
</protein>
<feature type="compositionally biased region" description="Polar residues" evidence="1">
    <location>
        <begin position="34"/>
        <end position="50"/>
    </location>
</feature>
<feature type="compositionally biased region" description="Basic and acidic residues" evidence="1">
    <location>
        <begin position="1"/>
        <end position="10"/>
    </location>
</feature>